<dbReference type="EMBL" id="JBHTBQ010000019">
    <property type="protein sequence ID" value="MFC7420543.1"/>
    <property type="molecule type" value="Genomic_DNA"/>
</dbReference>
<dbReference type="InterPro" id="IPR004358">
    <property type="entry name" value="Sig_transdc_His_kin-like_C"/>
</dbReference>
<dbReference type="PROSITE" id="PS50113">
    <property type="entry name" value="PAC"/>
    <property type="match status" value="1"/>
</dbReference>
<comment type="catalytic activity">
    <reaction evidence="1">
        <text>ATP + protein L-histidine = ADP + protein N-phospho-L-histidine.</text>
        <dbReference type="EC" id="2.7.13.3"/>
    </reaction>
</comment>
<dbReference type="PRINTS" id="PR00344">
    <property type="entry name" value="BCTRLSENSOR"/>
</dbReference>
<dbReference type="Proteomes" id="UP001596473">
    <property type="component" value="Unassembled WGS sequence"/>
</dbReference>
<gene>
    <name evidence="5" type="ORF">ACFQNF_11740</name>
</gene>
<dbReference type="InterPro" id="IPR000700">
    <property type="entry name" value="PAS-assoc_C"/>
</dbReference>
<dbReference type="InterPro" id="IPR005467">
    <property type="entry name" value="His_kinase_dom"/>
</dbReference>
<evidence type="ECO:0000259" key="4">
    <source>
        <dbReference type="PROSITE" id="PS50113"/>
    </source>
</evidence>
<keyword evidence="5" id="KW-0547">Nucleotide-binding</keyword>
<evidence type="ECO:0000256" key="2">
    <source>
        <dbReference type="ARBA" id="ARBA00012438"/>
    </source>
</evidence>
<dbReference type="PANTHER" id="PTHR43065">
    <property type="entry name" value="SENSOR HISTIDINE KINASE"/>
    <property type="match status" value="1"/>
</dbReference>
<organism evidence="5 6">
    <name type="scientific">Iodobacter arcticus</name>
    <dbReference type="NCBI Taxonomy" id="590593"/>
    <lineage>
        <taxon>Bacteria</taxon>
        <taxon>Pseudomonadati</taxon>
        <taxon>Pseudomonadota</taxon>
        <taxon>Betaproteobacteria</taxon>
        <taxon>Neisseriales</taxon>
        <taxon>Chitinibacteraceae</taxon>
        <taxon>Iodobacter</taxon>
    </lineage>
</organism>
<evidence type="ECO:0000259" key="3">
    <source>
        <dbReference type="PROSITE" id="PS50109"/>
    </source>
</evidence>
<reference evidence="6" key="1">
    <citation type="journal article" date="2019" name="Int. J. Syst. Evol. Microbiol.">
        <title>The Global Catalogue of Microorganisms (GCM) 10K type strain sequencing project: providing services to taxonomists for standard genome sequencing and annotation.</title>
        <authorList>
            <consortium name="The Broad Institute Genomics Platform"/>
            <consortium name="The Broad Institute Genome Sequencing Center for Infectious Disease"/>
            <person name="Wu L."/>
            <person name="Ma J."/>
        </authorList>
    </citation>
    <scope>NUCLEOTIDE SEQUENCE [LARGE SCALE GENOMIC DNA]</scope>
    <source>
        <strain evidence="6">CCUG 62945</strain>
    </source>
</reference>
<dbReference type="RefSeq" id="WP_380188146.1">
    <property type="nucleotide sequence ID" value="NZ_JBHTBQ010000019.1"/>
</dbReference>
<dbReference type="SMART" id="SM00387">
    <property type="entry name" value="HATPase_c"/>
    <property type="match status" value="1"/>
</dbReference>
<dbReference type="EC" id="2.7.13.3" evidence="2"/>
<dbReference type="InterPro" id="IPR036890">
    <property type="entry name" value="HATPase_C_sf"/>
</dbReference>
<evidence type="ECO:0000313" key="5">
    <source>
        <dbReference type="EMBL" id="MFC7420543.1"/>
    </source>
</evidence>
<dbReference type="InterPro" id="IPR001610">
    <property type="entry name" value="PAC"/>
</dbReference>
<keyword evidence="5" id="KW-0067">ATP-binding</keyword>
<evidence type="ECO:0000313" key="6">
    <source>
        <dbReference type="Proteomes" id="UP001596473"/>
    </source>
</evidence>
<name>A0ABW2QXX2_9NEIS</name>
<sequence length="549" mass="62275">MSAPILINSICSQLPLPAWQKDAKLCYVWANAAWQSFANQHGSDEWLGKNDRDFFSAKIANIIEKGDLLCLENGVSDEEITLKNKTGQEKTMQLHRLPHYDDDGKITGITALAIDITYSKLLLKQMENMMSEMDIQRNALNKNALIAITKESGQFVYVSEPLCLLSGYSKKELMSLTRFDIGLIPDQHFSESIKNLSPLQAIQFETHAKSKNGDDYWLETLLVPMDIYAGQEKNYYEISTNITASKHREETLEHEVKIRVEESHRNTLALEKRNAELITLNDQLRNIQSQLLQSEKLASIGQLAAGIAHEINNPIGYVSSNLGALDGYLSDIFYLIDKYESTIHPHMEEHAILINERKKIDFDFIKEDINSLIKESKEGIKRVKSIVQNLKDFSRIDSNQKWEESDIHAGINSTLNIVQNEIKYKAEVIREYSDLPLVTCVISQLNQIFLNMLVNASHAIEKQGKIYIRTRRKDEQVCISFSDNGKGIAAEHVNRIFDPFFTTKPVGQGTGLGLSLSYGIVKEHHGHIEVHSVLGEGTTFDIWLPIKQE</sequence>
<dbReference type="PROSITE" id="PS50109">
    <property type="entry name" value="HIS_KIN"/>
    <property type="match status" value="1"/>
</dbReference>
<dbReference type="CDD" id="cd00130">
    <property type="entry name" value="PAS"/>
    <property type="match status" value="1"/>
</dbReference>
<dbReference type="InterPro" id="IPR013656">
    <property type="entry name" value="PAS_4"/>
</dbReference>
<dbReference type="Gene3D" id="3.30.565.10">
    <property type="entry name" value="Histidine kinase-like ATPase, C-terminal domain"/>
    <property type="match status" value="1"/>
</dbReference>
<dbReference type="GO" id="GO:0005524">
    <property type="term" value="F:ATP binding"/>
    <property type="evidence" value="ECO:0007669"/>
    <property type="project" value="UniProtKB-KW"/>
</dbReference>
<dbReference type="InterPro" id="IPR035965">
    <property type="entry name" value="PAS-like_dom_sf"/>
</dbReference>
<protein>
    <recommendedName>
        <fullName evidence="2">histidine kinase</fullName>
        <ecNumber evidence="2">2.7.13.3</ecNumber>
    </recommendedName>
</protein>
<dbReference type="SUPFAM" id="SSF55874">
    <property type="entry name" value="ATPase domain of HSP90 chaperone/DNA topoisomerase II/histidine kinase"/>
    <property type="match status" value="1"/>
</dbReference>
<dbReference type="Pfam" id="PF13426">
    <property type="entry name" value="PAS_9"/>
    <property type="match status" value="1"/>
</dbReference>
<keyword evidence="6" id="KW-1185">Reference proteome</keyword>
<dbReference type="SUPFAM" id="SSF47384">
    <property type="entry name" value="Homodimeric domain of signal transducing histidine kinase"/>
    <property type="match status" value="1"/>
</dbReference>
<dbReference type="InterPro" id="IPR036097">
    <property type="entry name" value="HisK_dim/P_sf"/>
</dbReference>
<feature type="domain" description="Histidine kinase" evidence="3">
    <location>
        <begin position="306"/>
        <end position="548"/>
    </location>
</feature>
<dbReference type="NCBIfam" id="TIGR00229">
    <property type="entry name" value="sensory_box"/>
    <property type="match status" value="1"/>
</dbReference>
<evidence type="ECO:0000256" key="1">
    <source>
        <dbReference type="ARBA" id="ARBA00000085"/>
    </source>
</evidence>
<proteinExistence type="predicted"/>
<dbReference type="Pfam" id="PF02518">
    <property type="entry name" value="HATPase_c"/>
    <property type="match status" value="1"/>
</dbReference>
<dbReference type="InterPro" id="IPR000014">
    <property type="entry name" value="PAS"/>
</dbReference>
<dbReference type="PANTHER" id="PTHR43065:SF50">
    <property type="entry name" value="HISTIDINE KINASE"/>
    <property type="match status" value="1"/>
</dbReference>
<dbReference type="InterPro" id="IPR003594">
    <property type="entry name" value="HATPase_dom"/>
</dbReference>
<dbReference type="SMART" id="SM00086">
    <property type="entry name" value="PAC"/>
    <property type="match status" value="2"/>
</dbReference>
<comment type="caution">
    <text evidence="5">The sequence shown here is derived from an EMBL/GenBank/DDBJ whole genome shotgun (WGS) entry which is preliminary data.</text>
</comment>
<dbReference type="Gene3D" id="1.10.287.130">
    <property type="match status" value="1"/>
</dbReference>
<dbReference type="Gene3D" id="3.30.450.20">
    <property type="entry name" value="PAS domain"/>
    <property type="match status" value="2"/>
</dbReference>
<dbReference type="Pfam" id="PF08448">
    <property type="entry name" value="PAS_4"/>
    <property type="match status" value="1"/>
</dbReference>
<feature type="domain" description="PAC" evidence="4">
    <location>
        <begin position="76"/>
        <end position="128"/>
    </location>
</feature>
<accession>A0ABW2QXX2</accession>
<dbReference type="SUPFAM" id="SSF55785">
    <property type="entry name" value="PYP-like sensor domain (PAS domain)"/>
    <property type="match status" value="2"/>
</dbReference>